<evidence type="ECO:0000256" key="3">
    <source>
        <dbReference type="ARBA" id="ARBA00022516"/>
    </source>
</evidence>
<dbReference type="SUPFAM" id="SSF50129">
    <property type="entry name" value="GroES-like"/>
    <property type="match status" value="1"/>
</dbReference>
<dbReference type="OrthoDB" id="7482721at2759"/>
<evidence type="ECO:0000256" key="9">
    <source>
        <dbReference type="ARBA" id="ARBA00023128"/>
    </source>
</evidence>
<evidence type="ECO:0000256" key="13">
    <source>
        <dbReference type="ARBA" id="ARBA00042123"/>
    </source>
</evidence>
<accession>A0A8T3DJM8</accession>
<evidence type="ECO:0000256" key="12">
    <source>
        <dbReference type="ARBA" id="ARBA00041058"/>
    </source>
</evidence>
<dbReference type="PANTHER" id="PTHR43981:SF4">
    <property type="entry name" value="ENOYL-[ACYL-CARRIER-PROTEIN] REDUCTASE, MITOCHONDRIAL-LIKE"/>
    <property type="match status" value="1"/>
</dbReference>
<keyword evidence="3" id="KW-0444">Lipid biosynthesis</keyword>
<reference evidence="15" key="1">
    <citation type="submission" date="2021-01" db="EMBL/GenBank/DDBJ databases">
        <authorList>
            <person name="Zahm M."/>
            <person name="Roques C."/>
            <person name="Cabau C."/>
            <person name="Klopp C."/>
            <person name="Donnadieu C."/>
            <person name="Jouanno E."/>
            <person name="Lampietro C."/>
            <person name="Louis A."/>
            <person name="Herpin A."/>
            <person name="Echchiki A."/>
            <person name="Berthelot C."/>
            <person name="Parey E."/>
            <person name="Roest-Crollius H."/>
            <person name="Braasch I."/>
            <person name="Postlethwait J."/>
            <person name="Bobe J."/>
            <person name="Montfort J."/>
            <person name="Bouchez O."/>
            <person name="Begum T."/>
            <person name="Mejri S."/>
            <person name="Adams A."/>
            <person name="Chen W.-J."/>
            <person name="Guiguen Y."/>
        </authorList>
    </citation>
    <scope>NUCLEOTIDE SEQUENCE</scope>
    <source>
        <tissue evidence="15">Blood</tissue>
    </source>
</reference>
<dbReference type="Pfam" id="PF00107">
    <property type="entry name" value="ADH_zinc_N"/>
    <property type="match status" value="1"/>
</dbReference>
<dbReference type="InterPro" id="IPR011032">
    <property type="entry name" value="GroES-like_sf"/>
</dbReference>
<comment type="subcellular location">
    <subcellularLocation>
        <location evidence="1">Mitochondrion</location>
    </subcellularLocation>
</comment>
<evidence type="ECO:0000313" key="16">
    <source>
        <dbReference type="Proteomes" id="UP000829720"/>
    </source>
</evidence>
<dbReference type="Proteomes" id="UP000829720">
    <property type="component" value="Unassembled WGS sequence"/>
</dbReference>
<sequence length="366" mass="39959">MRRVFRSVPYVRGPLLSLRERDRWPAGALRLAHSCSALVYRQHGPHSDVVRMENMELPAVGHHCVRLKMLAAPVNPADINMVQGRYPILPPFPAIGGNEGLGEVVEVGSGITSLNLGEWVIPVDAGFGTWRTGAVCDVDDLIRVPKDISLLGAATIGVNPCTAYRMLHDFVHLHPGDSIIQNGANSAVGQAVIQISAAMGLRTINVIRDRPNRHNVVEELESLGADYVITEQALQGSEMEAIFKNVPKPKLGLNCVGGQNGGLLLSHLDNGATLVTYGGMAKKPLPLPAKALIFKNITLRGFWMTQWKRNNREDQTALQSMVDILSGLMRSGQLSAPPCVQVPFDTYRQALQATMESHQKKHVLLM</sequence>
<dbReference type="FunFam" id="3.40.50.720:FF:000112">
    <property type="entry name" value="Enoyl-[acyl-carrier-protein] reductase 1, mitochondrial"/>
    <property type="match status" value="1"/>
</dbReference>
<comment type="caution">
    <text evidence="15">The sequence shown here is derived from an EMBL/GenBank/DDBJ whole genome shotgun (WGS) entry which is preliminary data.</text>
</comment>
<dbReference type="EC" id="1.3.1.104" evidence="11"/>
<dbReference type="AlphaFoldDB" id="A0A8T3DJM8"/>
<gene>
    <name evidence="15" type="ORF">AGOR_G00083540</name>
</gene>
<keyword evidence="8" id="KW-0443">Lipid metabolism</keyword>
<dbReference type="InterPro" id="IPR051034">
    <property type="entry name" value="Mito_Enoyl-ACP_Reductase"/>
</dbReference>
<keyword evidence="6" id="KW-0809">Transit peptide</keyword>
<keyword evidence="9" id="KW-0496">Mitochondrion</keyword>
<feature type="domain" description="Enoyl reductase (ER)" evidence="14">
    <location>
        <begin position="44"/>
        <end position="365"/>
    </location>
</feature>
<keyword evidence="10" id="KW-0275">Fatty acid biosynthesis</keyword>
<dbReference type="InterPro" id="IPR036291">
    <property type="entry name" value="NAD(P)-bd_dom_sf"/>
</dbReference>
<dbReference type="PANTHER" id="PTHR43981">
    <property type="entry name" value="ENOYL-[ACYL-CARRIER-PROTEIN] REDUCTASE, MITOCHONDRIAL"/>
    <property type="match status" value="1"/>
</dbReference>
<dbReference type="Pfam" id="PF08240">
    <property type="entry name" value="ADH_N"/>
    <property type="match status" value="1"/>
</dbReference>
<dbReference type="InterPro" id="IPR013149">
    <property type="entry name" value="ADH-like_C"/>
</dbReference>
<dbReference type="GO" id="GO:0141148">
    <property type="term" value="F:enoyl-[acyl-carrier-protein] reductase (NADPH) activity"/>
    <property type="evidence" value="ECO:0007669"/>
    <property type="project" value="UniProtKB-EC"/>
</dbReference>
<evidence type="ECO:0000256" key="10">
    <source>
        <dbReference type="ARBA" id="ARBA00023160"/>
    </source>
</evidence>
<evidence type="ECO:0000256" key="6">
    <source>
        <dbReference type="ARBA" id="ARBA00022946"/>
    </source>
</evidence>
<keyword evidence="7" id="KW-0560">Oxidoreductase</keyword>
<dbReference type="GO" id="GO:0006633">
    <property type="term" value="P:fatty acid biosynthetic process"/>
    <property type="evidence" value="ECO:0007669"/>
    <property type="project" value="UniProtKB-KW"/>
</dbReference>
<name>A0A8T3DJM8_9TELE</name>
<evidence type="ECO:0000256" key="11">
    <source>
        <dbReference type="ARBA" id="ARBA00038963"/>
    </source>
</evidence>
<proteinExistence type="inferred from homology"/>
<dbReference type="EMBL" id="JAERUA010000007">
    <property type="protein sequence ID" value="KAI1897463.1"/>
    <property type="molecule type" value="Genomic_DNA"/>
</dbReference>
<dbReference type="FunFam" id="3.90.180.10:FF:000010">
    <property type="entry name" value="Enoyl-[acyl-carrier-protein] reductase, mitochondrial"/>
    <property type="match status" value="1"/>
</dbReference>
<dbReference type="SMART" id="SM00829">
    <property type="entry name" value="PKS_ER"/>
    <property type="match status" value="1"/>
</dbReference>
<evidence type="ECO:0000256" key="8">
    <source>
        <dbReference type="ARBA" id="ARBA00023098"/>
    </source>
</evidence>
<keyword evidence="4" id="KW-0276">Fatty acid metabolism</keyword>
<dbReference type="CDD" id="cd08290">
    <property type="entry name" value="ETR"/>
    <property type="match status" value="1"/>
</dbReference>
<evidence type="ECO:0000256" key="1">
    <source>
        <dbReference type="ARBA" id="ARBA00004173"/>
    </source>
</evidence>
<evidence type="ECO:0000256" key="4">
    <source>
        <dbReference type="ARBA" id="ARBA00022832"/>
    </source>
</evidence>
<dbReference type="InterPro" id="IPR020843">
    <property type="entry name" value="ER"/>
</dbReference>
<evidence type="ECO:0000259" key="14">
    <source>
        <dbReference type="SMART" id="SM00829"/>
    </source>
</evidence>
<evidence type="ECO:0000256" key="7">
    <source>
        <dbReference type="ARBA" id="ARBA00023002"/>
    </source>
</evidence>
<dbReference type="Gene3D" id="3.40.50.720">
    <property type="entry name" value="NAD(P)-binding Rossmann-like Domain"/>
    <property type="match status" value="1"/>
</dbReference>
<evidence type="ECO:0000313" key="15">
    <source>
        <dbReference type="EMBL" id="KAI1897463.1"/>
    </source>
</evidence>
<evidence type="ECO:0000256" key="5">
    <source>
        <dbReference type="ARBA" id="ARBA00022857"/>
    </source>
</evidence>
<comment type="similarity">
    <text evidence="2">Belongs to the zinc-containing alcohol dehydrogenase family. Quinone oxidoreductase subfamily.</text>
</comment>
<evidence type="ECO:0000256" key="2">
    <source>
        <dbReference type="ARBA" id="ARBA00010371"/>
    </source>
</evidence>
<dbReference type="InterPro" id="IPR013154">
    <property type="entry name" value="ADH-like_N"/>
</dbReference>
<dbReference type="Gene3D" id="3.90.180.10">
    <property type="entry name" value="Medium-chain alcohol dehydrogenases, catalytic domain"/>
    <property type="match status" value="1"/>
</dbReference>
<dbReference type="GO" id="GO:0005739">
    <property type="term" value="C:mitochondrion"/>
    <property type="evidence" value="ECO:0007669"/>
    <property type="project" value="UniProtKB-SubCell"/>
</dbReference>
<organism evidence="15 16">
    <name type="scientific">Albula goreensis</name>
    <dbReference type="NCBI Taxonomy" id="1534307"/>
    <lineage>
        <taxon>Eukaryota</taxon>
        <taxon>Metazoa</taxon>
        <taxon>Chordata</taxon>
        <taxon>Craniata</taxon>
        <taxon>Vertebrata</taxon>
        <taxon>Euteleostomi</taxon>
        <taxon>Actinopterygii</taxon>
        <taxon>Neopterygii</taxon>
        <taxon>Teleostei</taxon>
        <taxon>Albuliformes</taxon>
        <taxon>Albulidae</taxon>
        <taxon>Albula</taxon>
    </lineage>
</organism>
<keyword evidence="16" id="KW-1185">Reference proteome</keyword>
<dbReference type="SUPFAM" id="SSF51735">
    <property type="entry name" value="NAD(P)-binding Rossmann-fold domains"/>
    <property type="match status" value="1"/>
</dbReference>
<keyword evidence="5" id="KW-0521">NADP</keyword>
<protein>
    <recommendedName>
        <fullName evidence="12">Enoyl-[acyl-carrier-protein] reductase, mitochondrial</fullName>
        <ecNumber evidence="11">1.3.1.104</ecNumber>
    </recommendedName>
    <alternativeName>
        <fullName evidence="13">2-enoyl thioester reductase</fullName>
    </alternativeName>
</protein>